<dbReference type="Gene3D" id="2.130.10.10">
    <property type="entry name" value="YVTN repeat-like/Quinoprotein amine dehydrogenase"/>
    <property type="match status" value="2"/>
</dbReference>
<dbReference type="InterPro" id="IPR002933">
    <property type="entry name" value="Peptidase_M20"/>
</dbReference>
<comment type="caution">
    <text evidence="10">The sequence shown here is derived from an EMBL/GenBank/DDBJ whole genome shotgun (WGS) entry which is preliminary data.</text>
</comment>
<evidence type="ECO:0000256" key="3">
    <source>
        <dbReference type="ARBA" id="ARBA00022670"/>
    </source>
</evidence>
<dbReference type="Pfam" id="PF00400">
    <property type="entry name" value="WD40"/>
    <property type="match status" value="3"/>
</dbReference>
<dbReference type="PANTHER" id="PTHR43270">
    <property type="entry name" value="BETA-ALA-HIS DIPEPTIDASE"/>
    <property type="match status" value="1"/>
</dbReference>
<sequence>MVPHLTPPPTPPTRTIHYACPHLPNACLASLSRTPPPEAAAARLVHTLRQEESSVLSLTADERFIYSGSQGMDIYVWDRHTFSHTASLQGHTDSVLALIHSPERQWLFSSSGDSTVRIWCTQTLSPLYTIVPHGESGDIFSLSYVHTPTQQRLIFGCQNTSLQWVDLSPSTLQPPSCQVGVGDVSPAGSIYGSFNANFELHSPKHKFFDSFPQPAGRPTAPQRPSTAVLTTASNLSLQRPSTPITTPKINKPTNCDGVDGAKVTEKDEDGPRIITVPPEHVVNSAHYGYIYCMALVRDASGDQLWELPPDNNPVLQHTFSREVPMALDPTAPSAEETDEDVGGAVLALAVRDGTIFAGGQAGRVAVWDVETATLVRVLVAAEGVDVLSLSVLGQDLYACTADGYVHRWSSTFQHTAVYHAHSGIILSSIAIGSSGVLITGAGDSSVKIWEVGGARGRRRGTSKDEWPSEPIDDIHEEDVLGLVYEEELQAEGADDPSNALIYALSKFVAIPSVSSAREDCKQAAVWLKKCFSQLGADSYLVSSAENVNSLVVATFRGRPPAPGAPRRPRILFYGHYDVISAPPLGWVSDPFKLSGHNGGCTGAVRMLDVDVVMLVEGEEEAGSAGFKGLFESVKDRVGEIDCILVSNSFWIDDVTPCVTYGLRGVVHSSIEISSERPDVHSGVEGGAIVEPMIDMVKVLATLASGSKVLIPRSVYDKIRPQPEEERLLYEKIAEVTKTTPTSIASRWSEPSLSIHSLNVSGPGNATVIPSSVKAKVSIRIVPDQDTEEIATSLVKHVNNAFEELQSPNVLKVQIDRTADWWLGELDDDYFRALEDAVRNEWQVEPLRIREGGSIPSVPFLEKALGCHALHLPMGQSSDQAHLQNERISVNNLRKGQAVVERFLASLGKRELS</sequence>
<gene>
    <name evidence="10" type="ORF">RHS01_05765</name>
</gene>
<evidence type="ECO:0000256" key="7">
    <source>
        <dbReference type="PROSITE-ProRule" id="PRU00221"/>
    </source>
</evidence>
<dbReference type="InterPro" id="IPR017149">
    <property type="entry name" value="GSH_degradosome_Dug2"/>
</dbReference>
<dbReference type="Pfam" id="PF01546">
    <property type="entry name" value="Peptidase_M20"/>
    <property type="match status" value="1"/>
</dbReference>
<accession>A0A8H7IE91</accession>
<dbReference type="GO" id="GO:0006508">
    <property type="term" value="P:proteolysis"/>
    <property type="evidence" value="ECO:0007669"/>
    <property type="project" value="UniProtKB-KW"/>
</dbReference>
<name>A0A8H7IE91_9AGAM</name>
<evidence type="ECO:0000256" key="8">
    <source>
        <dbReference type="SAM" id="MobiDB-lite"/>
    </source>
</evidence>
<dbReference type="InterPro" id="IPR001680">
    <property type="entry name" value="WD40_rpt"/>
</dbReference>
<dbReference type="InterPro" id="IPR011650">
    <property type="entry name" value="Peptidase_M20_dimer"/>
</dbReference>
<keyword evidence="3" id="KW-0645">Protease</keyword>
<keyword evidence="4" id="KW-0479">Metal-binding</keyword>
<keyword evidence="2 7" id="KW-0853">WD repeat</keyword>
<feature type="domain" description="Peptidase M20 dimerisation" evidence="9">
    <location>
        <begin position="670"/>
        <end position="803"/>
    </location>
</feature>
<proteinExistence type="inferred from homology"/>
<feature type="repeat" description="WD" evidence="7">
    <location>
        <begin position="88"/>
        <end position="129"/>
    </location>
</feature>
<dbReference type="GO" id="GO:0008233">
    <property type="term" value="F:peptidase activity"/>
    <property type="evidence" value="ECO:0007669"/>
    <property type="project" value="UniProtKB-KW"/>
</dbReference>
<dbReference type="Gene3D" id="3.40.630.10">
    <property type="entry name" value="Zn peptidases"/>
    <property type="match status" value="3"/>
</dbReference>
<keyword evidence="6" id="KW-0378">Hydrolase</keyword>
<evidence type="ECO:0000256" key="5">
    <source>
        <dbReference type="ARBA" id="ARBA00022737"/>
    </source>
</evidence>
<dbReference type="InterPro" id="IPR051458">
    <property type="entry name" value="Cyt/Met_Dipeptidase"/>
</dbReference>
<dbReference type="SUPFAM" id="SSF53187">
    <property type="entry name" value="Zn-dependent exopeptidases"/>
    <property type="match status" value="1"/>
</dbReference>
<dbReference type="Pfam" id="PF07687">
    <property type="entry name" value="M20_dimer"/>
    <property type="match status" value="1"/>
</dbReference>
<dbReference type="InterPro" id="IPR019775">
    <property type="entry name" value="WD40_repeat_CS"/>
</dbReference>
<dbReference type="GO" id="GO:0006751">
    <property type="term" value="P:glutathione catabolic process"/>
    <property type="evidence" value="ECO:0007669"/>
    <property type="project" value="InterPro"/>
</dbReference>
<organism evidence="10 11">
    <name type="scientific">Rhizoctonia solani</name>
    <dbReference type="NCBI Taxonomy" id="456999"/>
    <lineage>
        <taxon>Eukaryota</taxon>
        <taxon>Fungi</taxon>
        <taxon>Dikarya</taxon>
        <taxon>Basidiomycota</taxon>
        <taxon>Agaricomycotina</taxon>
        <taxon>Agaricomycetes</taxon>
        <taxon>Cantharellales</taxon>
        <taxon>Ceratobasidiaceae</taxon>
        <taxon>Rhizoctonia</taxon>
    </lineage>
</organism>
<protein>
    <submittedName>
        <fullName evidence="10">Zn-dependent exopeptidase</fullName>
    </submittedName>
</protein>
<evidence type="ECO:0000256" key="6">
    <source>
        <dbReference type="ARBA" id="ARBA00022801"/>
    </source>
</evidence>
<dbReference type="PROSITE" id="PS50082">
    <property type="entry name" value="WD_REPEATS_2"/>
    <property type="match status" value="2"/>
</dbReference>
<dbReference type="SMART" id="SM00320">
    <property type="entry name" value="WD40"/>
    <property type="match status" value="6"/>
</dbReference>
<feature type="compositionally biased region" description="Low complexity" evidence="8">
    <location>
        <begin position="240"/>
        <end position="254"/>
    </location>
</feature>
<comment type="similarity">
    <text evidence="1">Belongs to the peptidase M20A family.</text>
</comment>
<evidence type="ECO:0000313" key="11">
    <source>
        <dbReference type="Proteomes" id="UP000614334"/>
    </source>
</evidence>
<keyword evidence="5" id="KW-0677">Repeat</keyword>
<evidence type="ECO:0000313" key="10">
    <source>
        <dbReference type="EMBL" id="KAF8755186.1"/>
    </source>
</evidence>
<dbReference type="EMBL" id="JACYCF010000009">
    <property type="protein sequence ID" value="KAF8755186.1"/>
    <property type="molecule type" value="Genomic_DNA"/>
</dbReference>
<dbReference type="PIRSF" id="PIRSF037237">
    <property type="entry name" value="Peptidase_WD_repeats_DUG2"/>
    <property type="match status" value="1"/>
</dbReference>
<feature type="repeat" description="WD" evidence="7">
    <location>
        <begin position="418"/>
        <end position="451"/>
    </location>
</feature>
<dbReference type="PROSITE" id="PS50294">
    <property type="entry name" value="WD_REPEATS_REGION"/>
    <property type="match status" value="1"/>
</dbReference>
<dbReference type="InterPro" id="IPR036322">
    <property type="entry name" value="WD40_repeat_dom_sf"/>
</dbReference>
<dbReference type="AlphaFoldDB" id="A0A8H7IE91"/>
<dbReference type="PROSITE" id="PS00678">
    <property type="entry name" value="WD_REPEATS_1"/>
    <property type="match status" value="1"/>
</dbReference>
<evidence type="ECO:0000259" key="9">
    <source>
        <dbReference type="Pfam" id="PF07687"/>
    </source>
</evidence>
<evidence type="ECO:0000256" key="4">
    <source>
        <dbReference type="ARBA" id="ARBA00022723"/>
    </source>
</evidence>
<dbReference type="Proteomes" id="UP000614334">
    <property type="component" value="Unassembled WGS sequence"/>
</dbReference>
<dbReference type="InterPro" id="IPR015943">
    <property type="entry name" value="WD40/YVTN_repeat-like_dom_sf"/>
</dbReference>
<evidence type="ECO:0000256" key="1">
    <source>
        <dbReference type="ARBA" id="ARBA00006247"/>
    </source>
</evidence>
<reference evidence="10" key="1">
    <citation type="submission" date="2020-09" db="EMBL/GenBank/DDBJ databases">
        <title>Comparative genome analyses of four rice-infecting Rhizoctonia solani isolates reveal extensive enrichment of homogalacturonan modification genes.</title>
        <authorList>
            <person name="Lee D.-Y."/>
            <person name="Jeon J."/>
            <person name="Kim K.-T."/>
            <person name="Cheong K."/>
            <person name="Song H."/>
            <person name="Choi G."/>
            <person name="Ko J."/>
            <person name="Opiyo S.O."/>
            <person name="Zuo S."/>
            <person name="Madhav S."/>
            <person name="Lee Y.-H."/>
            <person name="Wang G.-L."/>
        </authorList>
    </citation>
    <scope>NUCLEOTIDE SEQUENCE</scope>
    <source>
        <strain evidence="10">AG1-IA B2</strain>
    </source>
</reference>
<feature type="region of interest" description="Disordered" evidence="8">
    <location>
        <begin position="238"/>
        <end position="265"/>
    </location>
</feature>
<dbReference type="GO" id="GO:0046872">
    <property type="term" value="F:metal ion binding"/>
    <property type="evidence" value="ECO:0007669"/>
    <property type="project" value="UniProtKB-KW"/>
</dbReference>
<evidence type="ECO:0000256" key="2">
    <source>
        <dbReference type="ARBA" id="ARBA00022574"/>
    </source>
</evidence>
<dbReference type="PANTHER" id="PTHR43270:SF8">
    <property type="entry name" value="DI- AND TRIPEPTIDASE DUG2-RELATED"/>
    <property type="match status" value="1"/>
</dbReference>
<dbReference type="SUPFAM" id="SSF50978">
    <property type="entry name" value="WD40 repeat-like"/>
    <property type="match status" value="1"/>
</dbReference>